<evidence type="ECO:0000313" key="1">
    <source>
        <dbReference type="EMBL" id="CAI5785426.1"/>
    </source>
</evidence>
<dbReference type="AlphaFoldDB" id="A0AA35PDZ5"/>
<sequence length="60" mass="6604">MAGVVANRNEQDPGLFAENILLCTSDCITAGKILRTELEQFSRVSGMQVTFKKAETWVNA</sequence>
<gene>
    <name evidence="1" type="ORF">PODLI_1B033884</name>
</gene>
<protein>
    <submittedName>
        <fullName evidence="1">Uncharacterized protein</fullName>
    </submittedName>
</protein>
<proteinExistence type="predicted"/>
<evidence type="ECO:0000313" key="2">
    <source>
        <dbReference type="Proteomes" id="UP001178461"/>
    </source>
</evidence>
<dbReference type="EMBL" id="OX395135">
    <property type="protein sequence ID" value="CAI5785426.1"/>
    <property type="molecule type" value="Genomic_DNA"/>
</dbReference>
<organism evidence="1 2">
    <name type="scientific">Podarcis lilfordi</name>
    <name type="common">Lilford's wall lizard</name>
    <dbReference type="NCBI Taxonomy" id="74358"/>
    <lineage>
        <taxon>Eukaryota</taxon>
        <taxon>Metazoa</taxon>
        <taxon>Chordata</taxon>
        <taxon>Craniata</taxon>
        <taxon>Vertebrata</taxon>
        <taxon>Euteleostomi</taxon>
        <taxon>Lepidosauria</taxon>
        <taxon>Squamata</taxon>
        <taxon>Bifurcata</taxon>
        <taxon>Unidentata</taxon>
        <taxon>Episquamata</taxon>
        <taxon>Laterata</taxon>
        <taxon>Lacertibaenia</taxon>
        <taxon>Lacertidae</taxon>
        <taxon>Podarcis</taxon>
    </lineage>
</organism>
<reference evidence="1" key="1">
    <citation type="submission" date="2022-12" db="EMBL/GenBank/DDBJ databases">
        <authorList>
            <person name="Alioto T."/>
            <person name="Alioto T."/>
            <person name="Gomez Garrido J."/>
        </authorList>
    </citation>
    <scope>NUCLEOTIDE SEQUENCE</scope>
</reference>
<dbReference type="Proteomes" id="UP001178461">
    <property type="component" value="Chromosome 10"/>
</dbReference>
<accession>A0AA35PDZ5</accession>
<keyword evidence="2" id="KW-1185">Reference proteome</keyword>
<name>A0AA35PDZ5_9SAUR</name>